<dbReference type="InterPro" id="IPR033762">
    <property type="entry name" value="MCM_OB"/>
</dbReference>
<keyword evidence="3 15" id="KW-0235">DNA replication</keyword>
<protein>
    <recommendedName>
        <fullName evidence="15">DNA replication licensing factor MCM6</fullName>
        <ecNumber evidence="15">3.6.4.12</ecNumber>
    </recommendedName>
</protein>
<dbReference type="GO" id="GO:0005524">
    <property type="term" value="F:ATP binding"/>
    <property type="evidence" value="ECO:0007669"/>
    <property type="project" value="UniProtKB-UniRule"/>
</dbReference>
<comment type="subunit">
    <text evidence="13">Component of the minichromosome maintenance (MCM) complex, a heterotetramer composed of MCM2, MCM3, MCM4, MCM5, MCM6 and MCM7. Interacts with ETG1.</text>
</comment>
<dbReference type="GO" id="GO:0000347">
    <property type="term" value="C:THO complex"/>
    <property type="evidence" value="ECO:0007669"/>
    <property type="project" value="UniProtKB-ARBA"/>
</dbReference>
<evidence type="ECO:0000256" key="6">
    <source>
        <dbReference type="ARBA" id="ARBA00022806"/>
    </source>
</evidence>
<dbReference type="InterPro" id="IPR018525">
    <property type="entry name" value="MCM_CS"/>
</dbReference>
<evidence type="ECO:0000256" key="8">
    <source>
        <dbReference type="ARBA" id="ARBA00023125"/>
    </source>
</evidence>
<evidence type="ECO:0000313" key="19">
    <source>
        <dbReference type="Proteomes" id="UP000327157"/>
    </source>
</evidence>
<dbReference type="Pfam" id="PF00493">
    <property type="entry name" value="MCM"/>
    <property type="match status" value="1"/>
</dbReference>
<keyword evidence="8 14" id="KW-0238">DNA-binding</keyword>
<dbReference type="PROSITE" id="PS00847">
    <property type="entry name" value="MCM_1"/>
    <property type="match status" value="1"/>
</dbReference>
<comment type="function">
    <text evidence="12">Probable component of the MCM2-7 complex (MCM complex) that may function as a DNA helicase and which is essential to undergo a single round of replication initiation and elongation per cell cycle in eukaryotic cells.</text>
</comment>
<dbReference type="Pfam" id="PF18263">
    <property type="entry name" value="WHD_MCM6"/>
    <property type="match status" value="1"/>
</dbReference>
<keyword evidence="10 15" id="KW-0131">Cell cycle</keyword>
<dbReference type="PROSITE" id="PS50051">
    <property type="entry name" value="MCM_2"/>
    <property type="match status" value="1"/>
</dbReference>
<dbReference type="FunFam" id="3.40.50.300:FF:000115">
    <property type="entry name" value="DNA helicase"/>
    <property type="match status" value="1"/>
</dbReference>
<evidence type="ECO:0000256" key="14">
    <source>
        <dbReference type="RuleBase" id="RU004070"/>
    </source>
</evidence>
<dbReference type="PRINTS" id="PR01662">
    <property type="entry name" value="MCMPROTEIN6"/>
</dbReference>
<dbReference type="OrthoDB" id="1744952at2759"/>
<dbReference type="SUPFAM" id="SSF50249">
    <property type="entry name" value="Nucleic acid-binding proteins"/>
    <property type="match status" value="1"/>
</dbReference>
<sequence length="772" mass="86317">MEADGGYLVDEKAVRVESIFVDFLKNFRIAGGGGEAYYEAEIEAHVMVFNNLLQKAISDEFLRFEPYLKNACKTFVTQLRPNFISDDTNKDINVAFFNLPVSKRLRELTTAEIGKLVSVKGVVTRTSEVRPELLHGTFKCLECGGVIKNVEQQFKYTEPTICVNATCSNRARWALLRQESKFADWQRVRMQETSLDVIIRHEIVEKARAGDTVIFTGTVVVIPDIMALASPGDRAECSRQASQRNGSMAGHEGVRGLKALGVRDLSYRLAFIANSVQISDGRQDTDVRNRKKDADDDDNQQFTEEEKDEVQRMRNTPDFFNKLVDSIAPTVFGHQDIKRAILLMLLGGVHKFTHEGINLRGDINVCIVGDPSCAKSQFLKYTAGIVPRSVYTSGKSSSAAGLTATVAKEPETGEFCIEAGALMLADNGICCIDEFDKMDIRDQVAIHEAMEQQTISITKAGIQATLNARTSILAAANPTGGRYDKSKPLKYNVALPPPILSRFDLVYVMIDDPDDQTDYHIAHHIVRVHQKREEALTPEFTTAQLKRYIAFAKTLKPKLNSDARKLLVESYVALRRGDTAPGSRVAYRMTVRQLEALIRLSEAIARSHLDLQVKPAHVRLAVRLLKTSVISVESSEIDLSDFDQADQGKIKVSDEYFQRIAQALVMRLRQHEEDVRQSGTGLAGMRQRDLIEWYVRQQDEKNAYSSKEEAEREVTIISAIIEWLITREGHLIVLDDGSQAAEGEGEGEGVGQPSKKSRKERILTVNPNYVID</sequence>
<dbReference type="InterPro" id="IPR001208">
    <property type="entry name" value="MCM_dom"/>
</dbReference>
<dbReference type="GO" id="GO:0000727">
    <property type="term" value="P:double-strand break repair via break-induced replication"/>
    <property type="evidence" value="ECO:0007669"/>
    <property type="project" value="TreeGrafter"/>
</dbReference>
<comment type="caution">
    <text evidence="18">The sequence shown here is derived from an EMBL/GenBank/DDBJ whole genome shotgun (WGS) entry which is preliminary data.</text>
</comment>
<keyword evidence="9" id="KW-0539">Nucleus</keyword>
<dbReference type="Gene3D" id="3.40.50.300">
    <property type="entry name" value="P-loop containing nucleotide triphosphate hydrolases"/>
    <property type="match status" value="1"/>
</dbReference>
<evidence type="ECO:0000256" key="7">
    <source>
        <dbReference type="ARBA" id="ARBA00022840"/>
    </source>
</evidence>
<keyword evidence="19" id="KW-1185">Reference proteome</keyword>
<evidence type="ECO:0000256" key="11">
    <source>
        <dbReference type="ARBA" id="ARBA00047995"/>
    </source>
</evidence>
<evidence type="ECO:0000256" key="10">
    <source>
        <dbReference type="ARBA" id="ARBA00023306"/>
    </source>
</evidence>
<evidence type="ECO:0000256" key="5">
    <source>
        <dbReference type="ARBA" id="ARBA00022801"/>
    </source>
</evidence>
<dbReference type="Proteomes" id="UP000327157">
    <property type="component" value="Chromosome 10"/>
</dbReference>
<proteinExistence type="inferred from homology"/>
<dbReference type="SMART" id="SM00350">
    <property type="entry name" value="MCM"/>
    <property type="match status" value="1"/>
</dbReference>
<keyword evidence="6 15" id="KW-0347">Helicase</keyword>
<dbReference type="InterPro" id="IPR031327">
    <property type="entry name" value="MCM"/>
</dbReference>
<dbReference type="Gene3D" id="1.20.58.870">
    <property type="match status" value="1"/>
</dbReference>
<comment type="function">
    <text evidence="15">Acts as component of the MCM2-7 complex (MCM complex) which is the replicative helicase essential for 'once per cell cycle' DNA replication initiation and elongation in eukaryotic cells. The active ATPase sites in the MCM2-7 ring are formed through the interaction surfaces of two neighboring subunits such that a critical structure of a conserved arginine finger motif is provided in trans relative to the ATP-binding site of the Walker A box of the adjacent subunit. The six ATPase active sites, however, are likely to contribute differentially to the complex helicase activity.</text>
</comment>
<dbReference type="Gene3D" id="2.40.50.140">
    <property type="entry name" value="Nucleic acid-binding proteins"/>
    <property type="match status" value="1"/>
</dbReference>
<organism evidence="18 19">
    <name type="scientific">Pyrus ussuriensis x Pyrus communis</name>
    <dbReference type="NCBI Taxonomy" id="2448454"/>
    <lineage>
        <taxon>Eukaryota</taxon>
        <taxon>Viridiplantae</taxon>
        <taxon>Streptophyta</taxon>
        <taxon>Embryophyta</taxon>
        <taxon>Tracheophyta</taxon>
        <taxon>Spermatophyta</taxon>
        <taxon>Magnoliopsida</taxon>
        <taxon>eudicotyledons</taxon>
        <taxon>Gunneridae</taxon>
        <taxon>Pentapetalae</taxon>
        <taxon>rosids</taxon>
        <taxon>fabids</taxon>
        <taxon>Rosales</taxon>
        <taxon>Rosaceae</taxon>
        <taxon>Amygdaloideae</taxon>
        <taxon>Maleae</taxon>
        <taxon>Pyrus</taxon>
    </lineage>
</organism>
<feature type="compositionally biased region" description="Basic and acidic residues" evidence="16">
    <location>
        <begin position="282"/>
        <end position="294"/>
    </location>
</feature>
<evidence type="ECO:0000256" key="1">
    <source>
        <dbReference type="ARBA" id="ARBA00004123"/>
    </source>
</evidence>
<evidence type="ECO:0000256" key="15">
    <source>
        <dbReference type="RuleBase" id="RU368064"/>
    </source>
</evidence>
<dbReference type="GO" id="GO:0006270">
    <property type="term" value="P:DNA replication initiation"/>
    <property type="evidence" value="ECO:0007669"/>
    <property type="project" value="UniProtKB-UniRule"/>
</dbReference>
<evidence type="ECO:0000256" key="4">
    <source>
        <dbReference type="ARBA" id="ARBA00022741"/>
    </source>
</evidence>
<dbReference type="GO" id="GO:1990518">
    <property type="term" value="F:single-stranded 3'-5' DNA helicase activity"/>
    <property type="evidence" value="ECO:0007669"/>
    <property type="project" value="TreeGrafter"/>
</dbReference>
<dbReference type="AlphaFoldDB" id="A0A5N5FF65"/>
<comment type="catalytic activity">
    <reaction evidence="11 15">
        <text>ATP + H2O = ADP + phosphate + H(+)</text>
        <dbReference type="Rhea" id="RHEA:13065"/>
        <dbReference type="ChEBI" id="CHEBI:15377"/>
        <dbReference type="ChEBI" id="CHEBI:15378"/>
        <dbReference type="ChEBI" id="CHEBI:30616"/>
        <dbReference type="ChEBI" id="CHEBI:43474"/>
        <dbReference type="ChEBI" id="CHEBI:456216"/>
        <dbReference type="EC" id="3.6.4.12"/>
    </reaction>
</comment>
<dbReference type="EMBL" id="SMOL01000695">
    <property type="protein sequence ID" value="KAB2601746.1"/>
    <property type="molecule type" value="Genomic_DNA"/>
</dbReference>
<dbReference type="SUPFAM" id="SSF52540">
    <property type="entry name" value="P-loop containing nucleoside triphosphate hydrolases"/>
    <property type="match status" value="1"/>
</dbReference>
<evidence type="ECO:0000256" key="3">
    <source>
        <dbReference type="ARBA" id="ARBA00022705"/>
    </source>
</evidence>
<dbReference type="FunFam" id="2.20.28.10:FF:000003">
    <property type="entry name" value="DNA helicase"/>
    <property type="match status" value="1"/>
</dbReference>
<feature type="region of interest" description="Disordered" evidence="16">
    <location>
        <begin position="282"/>
        <end position="308"/>
    </location>
</feature>
<dbReference type="PRINTS" id="PR01657">
    <property type="entry name" value="MCMFAMILY"/>
</dbReference>
<evidence type="ECO:0000256" key="16">
    <source>
        <dbReference type="SAM" id="MobiDB-lite"/>
    </source>
</evidence>
<dbReference type="Gene3D" id="2.20.28.10">
    <property type="match status" value="1"/>
</dbReference>
<keyword evidence="4 14" id="KW-0547">Nucleotide-binding</keyword>
<dbReference type="GO" id="GO:0003697">
    <property type="term" value="F:single-stranded DNA binding"/>
    <property type="evidence" value="ECO:0007669"/>
    <property type="project" value="TreeGrafter"/>
</dbReference>
<dbReference type="Pfam" id="PF17855">
    <property type="entry name" value="MCM_lid"/>
    <property type="match status" value="1"/>
</dbReference>
<dbReference type="InterPro" id="IPR012340">
    <property type="entry name" value="NA-bd_OB-fold"/>
</dbReference>
<dbReference type="PANTHER" id="PTHR11630">
    <property type="entry name" value="DNA REPLICATION LICENSING FACTOR MCM FAMILY MEMBER"/>
    <property type="match status" value="1"/>
</dbReference>
<dbReference type="GO" id="GO:0016787">
    <property type="term" value="F:hydrolase activity"/>
    <property type="evidence" value="ECO:0007669"/>
    <property type="project" value="UniProtKB-KW"/>
</dbReference>
<reference evidence="18 19" key="1">
    <citation type="submission" date="2019-09" db="EMBL/GenBank/DDBJ databases">
        <authorList>
            <person name="Ou C."/>
        </authorList>
    </citation>
    <scope>NUCLEOTIDE SEQUENCE [LARGE SCALE GENOMIC DNA]</scope>
    <source>
        <strain evidence="18">S2</strain>
        <tissue evidence="18">Leaf</tissue>
    </source>
</reference>
<comment type="similarity">
    <text evidence="2 14">Belongs to the MCM family.</text>
</comment>
<evidence type="ECO:0000313" key="18">
    <source>
        <dbReference type="EMBL" id="KAB2601746.1"/>
    </source>
</evidence>
<dbReference type="InterPro" id="IPR041024">
    <property type="entry name" value="Mcm6_C"/>
</dbReference>
<keyword evidence="5 15" id="KW-0378">Hydrolase</keyword>
<dbReference type="InterPro" id="IPR008049">
    <property type="entry name" value="MCM6"/>
</dbReference>
<accession>A0A5N5FF65</accession>
<reference evidence="19" key="2">
    <citation type="submission" date="2019-10" db="EMBL/GenBank/DDBJ databases">
        <title>A de novo genome assembly of a pear dwarfing rootstock.</title>
        <authorList>
            <person name="Wang F."/>
            <person name="Wang J."/>
            <person name="Li S."/>
            <person name="Zhang Y."/>
            <person name="Fang M."/>
            <person name="Ma L."/>
            <person name="Zhao Y."/>
            <person name="Jiang S."/>
        </authorList>
    </citation>
    <scope>NUCLEOTIDE SEQUENCE [LARGE SCALE GENOMIC DNA]</scope>
</reference>
<dbReference type="Pfam" id="PF17207">
    <property type="entry name" value="MCM_OB"/>
    <property type="match status" value="1"/>
</dbReference>
<feature type="compositionally biased region" description="Acidic residues" evidence="16">
    <location>
        <begin position="295"/>
        <end position="308"/>
    </location>
</feature>
<gene>
    <name evidence="18" type="ORF">D8674_002751</name>
</gene>
<dbReference type="EC" id="3.6.4.12" evidence="15"/>
<dbReference type="CDD" id="cd17757">
    <property type="entry name" value="MCM6"/>
    <property type="match status" value="1"/>
</dbReference>
<dbReference type="GO" id="GO:1902969">
    <property type="term" value="P:mitotic DNA replication"/>
    <property type="evidence" value="ECO:0007669"/>
    <property type="project" value="TreeGrafter"/>
</dbReference>
<evidence type="ECO:0000259" key="17">
    <source>
        <dbReference type="PROSITE" id="PS50051"/>
    </source>
</evidence>
<reference evidence="18 19" key="3">
    <citation type="submission" date="2019-11" db="EMBL/GenBank/DDBJ databases">
        <title>A de novo genome assembly of a pear dwarfing rootstock.</title>
        <authorList>
            <person name="Wang F."/>
            <person name="Wang J."/>
            <person name="Li S."/>
            <person name="Zhang Y."/>
            <person name="Fang M."/>
            <person name="Ma L."/>
            <person name="Zhao Y."/>
            <person name="Jiang S."/>
        </authorList>
    </citation>
    <scope>NUCLEOTIDE SEQUENCE [LARGE SCALE GENOMIC DNA]</scope>
    <source>
        <strain evidence="18">S2</strain>
        <tissue evidence="18">Leaf</tissue>
    </source>
</reference>
<name>A0A5N5FF65_9ROSA</name>
<comment type="subcellular location">
    <subcellularLocation>
        <location evidence="1 15">Nucleus</location>
    </subcellularLocation>
</comment>
<comment type="subunit">
    <text evidence="15">Component of the MCM2-7 complex.</text>
</comment>
<dbReference type="Gene3D" id="3.30.1640.10">
    <property type="entry name" value="mini-chromosome maintenance (MCM) complex, chain A, domain 1"/>
    <property type="match status" value="1"/>
</dbReference>
<evidence type="ECO:0000256" key="2">
    <source>
        <dbReference type="ARBA" id="ARBA00008010"/>
    </source>
</evidence>
<feature type="region of interest" description="Disordered" evidence="16">
    <location>
        <begin position="739"/>
        <end position="772"/>
    </location>
</feature>
<feature type="domain" description="MCM C-terminal AAA(+) ATPase" evidence="17">
    <location>
        <begin position="319"/>
        <end position="525"/>
    </location>
</feature>
<evidence type="ECO:0000256" key="9">
    <source>
        <dbReference type="ARBA" id="ARBA00023242"/>
    </source>
</evidence>
<evidence type="ECO:0000256" key="13">
    <source>
        <dbReference type="ARBA" id="ARBA00064407"/>
    </source>
</evidence>
<dbReference type="GO" id="GO:0042555">
    <property type="term" value="C:MCM complex"/>
    <property type="evidence" value="ECO:0007669"/>
    <property type="project" value="UniProtKB-UniRule"/>
</dbReference>
<keyword evidence="7 14" id="KW-0067">ATP-binding</keyword>
<evidence type="ECO:0000256" key="12">
    <source>
        <dbReference type="ARBA" id="ARBA00053280"/>
    </source>
</evidence>
<dbReference type="PANTHER" id="PTHR11630:SF43">
    <property type="entry name" value="DNA REPLICATION LICENSING FACTOR MCM6"/>
    <property type="match status" value="1"/>
</dbReference>
<dbReference type="InterPro" id="IPR041562">
    <property type="entry name" value="MCM_lid"/>
</dbReference>
<dbReference type="InterPro" id="IPR027417">
    <property type="entry name" value="P-loop_NTPase"/>
</dbReference>